<dbReference type="EMBL" id="CP015839">
    <property type="protein sequence ID" value="ANG61333.1"/>
    <property type="molecule type" value="Genomic_DNA"/>
</dbReference>
<dbReference type="SUPFAM" id="SSF51735">
    <property type="entry name" value="NAD(P)-binding Rossmann-fold domains"/>
    <property type="match status" value="1"/>
</dbReference>
<proteinExistence type="predicted"/>
<dbReference type="Proteomes" id="UP000078070">
    <property type="component" value="Chromosome"/>
</dbReference>
<dbReference type="OrthoDB" id="9785826at2"/>
<dbReference type="RefSeq" id="WP_067377312.1">
    <property type="nucleotide sequence ID" value="NZ_CP015839.1"/>
</dbReference>
<dbReference type="AlphaFoldDB" id="A0A1A9EUX2"/>
<dbReference type="InterPro" id="IPR002347">
    <property type="entry name" value="SDR_fam"/>
</dbReference>
<dbReference type="KEGG" id="mars:A8C75_01875"/>
<dbReference type="GO" id="GO:0016491">
    <property type="term" value="F:oxidoreductase activity"/>
    <property type="evidence" value="ECO:0007669"/>
    <property type="project" value="TreeGrafter"/>
</dbReference>
<keyword evidence="2" id="KW-1185">Reference proteome</keyword>
<organism evidence="1 2">
    <name type="scientific">Marinobacterium aestuarii</name>
    <dbReference type="NCBI Taxonomy" id="1821621"/>
    <lineage>
        <taxon>Bacteria</taxon>
        <taxon>Pseudomonadati</taxon>
        <taxon>Pseudomonadota</taxon>
        <taxon>Gammaproteobacteria</taxon>
        <taxon>Oceanospirillales</taxon>
        <taxon>Oceanospirillaceae</taxon>
        <taxon>Marinobacterium</taxon>
    </lineage>
</organism>
<protein>
    <submittedName>
        <fullName evidence="1">Cell-cell signaling protein</fullName>
    </submittedName>
</protein>
<reference evidence="1 2" key="2">
    <citation type="journal article" date="2018" name="Int. J. Syst. Evol. Microbiol.">
        <title>Marinobacterium aestuarii sp. nov., a benzene-degrading marine bacterium isolated from estuary sediment.</title>
        <authorList>
            <person name="Bae S.S."/>
            <person name="Jung J."/>
            <person name="Chung D."/>
            <person name="Baek K."/>
        </authorList>
    </citation>
    <scope>NUCLEOTIDE SEQUENCE [LARGE SCALE GENOMIC DNA]</scope>
    <source>
        <strain evidence="1 2">ST58-10</strain>
    </source>
</reference>
<dbReference type="CDD" id="cd05325">
    <property type="entry name" value="carb_red_sniffer_like_SDR_c"/>
    <property type="match status" value="1"/>
</dbReference>
<name>A0A1A9EUX2_9GAMM</name>
<dbReference type="GO" id="GO:0005737">
    <property type="term" value="C:cytoplasm"/>
    <property type="evidence" value="ECO:0007669"/>
    <property type="project" value="TreeGrafter"/>
</dbReference>
<dbReference type="PRINTS" id="PR00081">
    <property type="entry name" value="GDHRDH"/>
</dbReference>
<dbReference type="PANTHER" id="PTHR43544">
    <property type="entry name" value="SHORT-CHAIN DEHYDROGENASE/REDUCTASE"/>
    <property type="match status" value="1"/>
</dbReference>
<dbReference type="Pfam" id="PF00106">
    <property type="entry name" value="adh_short"/>
    <property type="match status" value="1"/>
</dbReference>
<dbReference type="InterPro" id="IPR036291">
    <property type="entry name" value="NAD(P)-bd_dom_sf"/>
</dbReference>
<evidence type="ECO:0000313" key="2">
    <source>
        <dbReference type="Proteomes" id="UP000078070"/>
    </source>
</evidence>
<dbReference type="PANTHER" id="PTHR43544:SF12">
    <property type="entry name" value="NAD(P)-BINDING ROSSMANN-FOLD SUPERFAMILY PROTEIN"/>
    <property type="match status" value="1"/>
</dbReference>
<gene>
    <name evidence="1" type="ORF">A8C75_01875</name>
</gene>
<accession>A0A1A9EUX2</accession>
<dbReference type="InterPro" id="IPR051468">
    <property type="entry name" value="Fungal_SecMetab_SDRs"/>
</dbReference>
<dbReference type="STRING" id="1821621.A8C75_01875"/>
<reference evidence="2" key="1">
    <citation type="submission" date="2016-05" db="EMBL/GenBank/DDBJ databases">
        <authorList>
            <person name="Baek K."/>
            <person name="Yang S.-J."/>
        </authorList>
    </citation>
    <scope>NUCLEOTIDE SEQUENCE [LARGE SCALE GENOMIC DNA]</scope>
    <source>
        <strain evidence="2">ST58-10</strain>
    </source>
</reference>
<sequence length="247" mass="26892">MATALVVGATRGIGQGFVRALLQRDWNVYASYRDFAGAGTLNALTAAFPGQLHLLQLDLAEESSIVAATGILQQHLDEPLALALCCAGLLHEGEHLPEKSLSQLSGDWLQRAITVNALGPLLLLKHVHPLLVQHSASQFAVISARVGSISENQLGGWYSYRASKAALNMLMKTAAIEMTRRFPHLQLLCLHPGTTSTDLSEPFSKRVAPEKLFTVERSVHQLLRVLDDARNGPSGRFLSWDGSEVPW</sequence>
<dbReference type="Gene3D" id="3.40.50.720">
    <property type="entry name" value="NAD(P)-binding Rossmann-like Domain"/>
    <property type="match status" value="1"/>
</dbReference>
<evidence type="ECO:0000313" key="1">
    <source>
        <dbReference type="EMBL" id="ANG61333.1"/>
    </source>
</evidence>